<sequence>YLKHDKTLLACLNLLKKYSNDVESSQTERDELVTVATMNRIDESHNNVFTAEVSKDSLVTNNRSAVDTIDTNNSQAILAQTKDVNANVSDVQGAPLQQVVVDDMEKINKLGRIEPVKVRKASNLSRRLYRNGKRNNN</sequence>
<keyword evidence="2" id="KW-1185">Reference proteome</keyword>
<comment type="caution">
    <text evidence="1">The sequence shown here is derived from an EMBL/GenBank/DDBJ whole genome shotgun (WGS) entry which is preliminary data.</text>
</comment>
<reference evidence="1 2" key="1">
    <citation type="journal article" date="2018" name="Front. Plant Sci.">
        <title>Red Clover (Trifolium pratense) and Zigzag Clover (T. medium) - A Picture of Genomic Similarities and Differences.</title>
        <authorList>
            <person name="Dluhosova J."/>
            <person name="Istvanek J."/>
            <person name="Nedelnik J."/>
            <person name="Repkova J."/>
        </authorList>
    </citation>
    <scope>NUCLEOTIDE SEQUENCE [LARGE SCALE GENOMIC DNA]</scope>
    <source>
        <strain evidence="2">cv. 10/8</strain>
        <tissue evidence="1">Leaf</tissue>
    </source>
</reference>
<dbReference type="EMBL" id="LXQA010039305">
    <property type="protein sequence ID" value="MCH99072.1"/>
    <property type="molecule type" value="Genomic_DNA"/>
</dbReference>
<accession>A0A392NH32</accession>
<name>A0A392NH32_9FABA</name>
<dbReference type="Proteomes" id="UP000265520">
    <property type="component" value="Unassembled WGS sequence"/>
</dbReference>
<feature type="non-terminal residue" evidence="1">
    <location>
        <position position="1"/>
    </location>
</feature>
<organism evidence="1 2">
    <name type="scientific">Trifolium medium</name>
    <dbReference type="NCBI Taxonomy" id="97028"/>
    <lineage>
        <taxon>Eukaryota</taxon>
        <taxon>Viridiplantae</taxon>
        <taxon>Streptophyta</taxon>
        <taxon>Embryophyta</taxon>
        <taxon>Tracheophyta</taxon>
        <taxon>Spermatophyta</taxon>
        <taxon>Magnoliopsida</taxon>
        <taxon>eudicotyledons</taxon>
        <taxon>Gunneridae</taxon>
        <taxon>Pentapetalae</taxon>
        <taxon>rosids</taxon>
        <taxon>fabids</taxon>
        <taxon>Fabales</taxon>
        <taxon>Fabaceae</taxon>
        <taxon>Papilionoideae</taxon>
        <taxon>50 kb inversion clade</taxon>
        <taxon>NPAAA clade</taxon>
        <taxon>Hologalegina</taxon>
        <taxon>IRL clade</taxon>
        <taxon>Trifolieae</taxon>
        <taxon>Trifolium</taxon>
    </lineage>
</organism>
<evidence type="ECO:0000313" key="2">
    <source>
        <dbReference type="Proteomes" id="UP000265520"/>
    </source>
</evidence>
<dbReference type="AlphaFoldDB" id="A0A392NH32"/>
<proteinExistence type="predicted"/>
<evidence type="ECO:0000313" key="1">
    <source>
        <dbReference type="EMBL" id="MCH99072.1"/>
    </source>
</evidence>
<protein>
    <submittedName>
        <fullName evidence="1">Uncharacterized protein</fullName>
    </submittedName>
</protein>